<gene>
    <name evidence="2" type="ORF">I6J37_12340</name>
</gene>
<proteinExistence type="predicted"/>
<feature type="transmembrane region" description="Helical" evidence="1">
    <location>
        <begin position="28"/>
        <end position="47"/>
    </location>
</feature>
<protein>
    <recommendedName>
        <fullName evidence="4">Glycine zipper family protein</fullName>
    </recommendedName>
</protein>
<keyword evidence="1" id="KW-0472">Membrane</keyword>
<name>A0ABX7HGA6_9STAP</name>
<evidence type="ECO:0000313" key="3">
    <source>
        <dbReference type="Proteomes" id="UP000627155"/>
    </source>
</evidence>
<keyword evidence="1" id="KW-0812">Transmembrane</keyword>
<sequence length="215" mass="23679">MKYQKYLISLIVLSLIFSEVFQMKYQKYLISLIVLSLIFSVVNIEAFQAKAEENAQEIIEADSYEEFINTQGEVAIDPSKLTADEMIKLGLNPAEYIDNYKTQVNSVFRAKKINAPQYGKIYGKKKWSKKISKSKIQAVGTTAGGIITIVGSAFPQARVVSLAGGIVGTVSGIIGLKNVKGVKLSGTAVKKLVRKNPYQTPSLGSVYKVTKVQRF</sequence>
<dbReference type="Proteomes" id="UP000627155">
    <property type="component" value="Chromosome"/>
</dbReference>
<keyword evidence="3" id="KW-1185">Reference proteome</keyword>
<dbReference type="EMBL" id="CP069486">
    <property type="protein sequence ID" value="QRO84949.1"/>
    <property type="molecule type" value="Genomic_DNA"/>
</dbReference>
<evidence type="ECO:0000313" key="2">
    <source>
        <dbReference type="EMBL" id="QRO84949.1"/>
    </source>
</evidence>
<organism evidence="2 3">
    <name type="scientific">Mammaliicoccus vitulinus</name>
    <dbReference type="NCBI Taxonomy" id="71237"/>
    <lineage>
        <taxon>Bacteria</taxon>
        <taxon>Bacillati</taxon>
        <taxon>Bacillota</taxon>
        <taxon>Bacilli</taxon>
        <taxon>Bacillales</taxon>
        <taxon>Staphylococcaceae</taxon>
        <taxon>Mammaliicoccus</taxon>
    </lineage>
</organism>
<dbReference type="RefSeq" id="WP_103323581.1">
    <property type="nucleotide sequence ID" value="NZ_CBCPHH010000004.1"/>
</dbReference>
<accession>A0ABX7HGA6</accession>
<evidence type="ECO:0008006" key="4">
    <source>
        <dbReference type="Google" id="ProtNLM"/>
    </source>
</evidence>
<feature type="transmembrane region" description="Helical" evidence="1">
    <location>
        <begin position="136"/>
        <end position="154"/>
    </location>
</feature>
<keyword evidence="1" id="KW-1133">Transmembrane helix</keyword>
<feature type="transmembrane region" description="Helical" evidence="1">
    <location>
        <begin position="160"/>
        <end position="176"/>
    </location>
</feature>
<evidence type="ECO:0000256" key="1">
    <source>
        <dbReference type="SAM" id="Phobius"/>
    </source>
</evidence>
<reference evidence="2 3" key="1">
    <citation type="submission" date="2021-02" db="EMBL/GenBank/DDBJ databases">
        <title>FDA dAtabase for Regulatory Grade micrObial Sequences (FDA-ARGOS): Supporting development and validation of Infectious Disease Dx tests.</title>
        <authorList>
            <person name="Sproer C."/>
            <person name="Gronow S."/>
            <person name="Severitt S."/>
            <person name="Schroder I."/>
            <person name="Tallon L."/>
            <person name="Sadzewicz L."/>
            <person name="Zhao X."/>
            <person name="Boylan J."/>
            <person name="Ott S."/>
            <person name="Bowen H."/>
            <person name="Vavikolanu K."/>
            <person name="Mehta A."/>
            <person name="Aluvathingal J."/>
            <person name="Nadendla S."/>
            <person name="Lowell S."/>
            <person name="Myers T."/>
            <person name="Yan Y."/>
            <person name="Sichtig H."/>
        </authorList>
    </citation>
    <scope>NUCLEOTIDE SEQUENCE [LARGE SCALE GENOMIC DNA]</scope>
    <source>
        <strain evidence="2 3">FDAARGOS_1207</strain>
    </source>
</reference>